<proteinExistence type="inferred from homology"/>
<evidence type="ECO:0000256" key="7">
    <source>
        <dbReference type="ARBA" id="ARBA00022801"/>
    </source>
</evidence>
<reference evidence="20 21" key="2">
    <citation type="journal article" date="2019" name="Plant Biotechnol. J.">
        <title>The red bayberry genome and genetic basis of sex determination.</title>
        <authorList>
            <person name="Jia H.M."/>
            <person name="Jia H.J."/>
            <person name="Cai Q.L."/>
            <person name="Wang Y."/>
            <person name="Zhao H.B."/>
            <person name="Yang W.F."/>
            <person name="Wang G.Y."/>
            <person name="Li Y.H."/>
            <person name="Zhan D.L."/>
            <person name="Shen Y.T."/>
            <person name="Niu Q.F."/>
            <person name="Chang L."/>
            <person name="Qiu J."/>
            <person name="Zhao L."/>
            <person name="Xie H.B."/>
            <person name="Fu W.Y."/>
            <person name="Jin J."/>
            <person name="Li X.W."/>
            <person name="Jiao Y."/>
            <person name="Zhou C.C."/>
            <person name="Tu T."/>
            <person name="Chai C.Y."/>
            <person name="Gao J.L."/>
            <person name="Fan L.J."/>
            <person name="van de Weg E."/>
            <person name="Wang J.Y."/>
            <person name="Gao Z.S."/>
        </authorList>
    </citation>
    <scope>NUCLEOTIDE SEQUENCE [LARGE SCALE GENOMIC DNA]</scope>
    <source>
        <tissue evidence="20">Leaves</tissue>
    </source>
</reference>
<dbReference type="PROSITE" id="PS50089">
    <property type="entry name" value="ZF_RING_2"/>
    <property type="match status" value="1"/>
</dbReference>
<keyword evidence="3" id="KW-0479">Metal-binding</keyword>
<accession>A0A6A1W1N4</accession>
<keyword evidence="12" id="KW-0234">DNA repair</keyword>
<evidence type="ECO:0000256" key="12">
    <source>
        <dbReference type="ARBA" id="ARBA00023204"/>
    </source>
</evidence>
<dbReference type="EMBL" id="RXIC02000021">
    <property type="protein sequence ID" value="KAB1219149.1"/>
    <property type="molecule type" value="Genomic_DNA"/>
</dbReference>
<dbReference type="InterPro" id="IPR017907">
    <property type="entry name" value="Znf_RING_CS"/>
</dbReference>
<feature type="compositionally biased region" description="Basic and acidic residues" evidence="15">
    <location>
        <begin position="185"/>
        <end position="198"/>
    </location>
</feature>
<evidence type="ECO:0000256" key="3">
    <source>
        <dbReference type="ARBA" id="ARBA00022723"/>
    </source>
</evidence>
<protein>
    <submittedName>
        <fullName evidence="20">Putative SWI/SNF-related matrix-associated actin-dependent regulator of chromatin subfamily A member 3-like 3</fullName>
    </submittedName>
</protein>
<dbReference type="SMART" id="SM00490">
    <property type="entry name" value="HELICc"/>
    <property type="match status" value="1"/>
</dbReference>
<feature type="region of interest" description="Disordered" evidence="15">
    <location>
        <begin position="618"/>
        <end position="637"/>
    </location>
</feature>
<dbReference type="InterPro" id="IPR000330">
    <property type="entry name" value="SNF2_N"/>
</dbReference>
<dbReference type="GO" id="GO:0016818">
    <property type="term" value="F:hydrolase activity, acting on acid anhydrides, in phosphorus-containing anhydrides"/>
    <property type="evidence" value="ECO:0007669"/>
    <property type="project" value="InterPro"/>
</dbReference>
<evidence type="ECO:0000313" key="19">
    <source>
        <dbReference type="EMBL" id="KAB1219145.1"/>
    </source>
</evidence>
<evidence type="ECO:0000256" key="10">
    <source>
        <dbReference type="ARBA" id="ARBA00022840"/>
    </source>
</evidence>
<dbReference type="GO" id="GO:0008094">
    <property type="term" value="F:ATP-dependent activity, acting on DNA"/>
    <property type="evidence" value="ECO:0007669"/>
    <property type="project" value="TreeGrafter"/>
</dbReference>
<dbReference type="InterPro" id="IPR001841">
    <property type="entry name" value="Znf_RING"/>
</dbReference>
<feature type="region of interest" description="Disordered" evidence="15">
    <location>
        <begin position="328"/>
        <end position="393"/>
    </location>
</feature>
<feature type="region of interest" description="Disordered" evidence="15">
    <location>
        <begin position="259"/>
        <end position="310"/>
    </location>
</feature>
<dbReference type="Pfam" id="PF00176">
    <property type="entry name" value="SNF2-rel_dom"/>
    <property type="match status" value="1"/>
</dbReference>
<dbReference type="Pfam" id="PF08797">
    <property type="entry name" value="HIRAN"/>
    <property type="match status" value="1"/>
</dbReference>
<feature type="domain" description="RING-type" evidence="16">
    <location>
        <begin position="1099"/>
        <end position="1139"/>
    </location>
</feature>
<dbReference type="PANTHER" id="PTHR45626">
    <property type="entry name" value="TRANSCRIPTION TERMINATION FACTOR 2-RELATED"/>
    <property type="match status" value="1"/>
</dbReference>
<dbReference type="SMART" id="SM00487">
    <property type="entry name" value="DEXDc"/>
    <property type="match status" value="1"/>
</dbReference>
<feature type="domain" description="Helicase C-terminal" evidence="18">
    <location>
        <begin position="1169"/>
        <end position="1325"/>
    </location>
</feature>
<evidence type="ECO:0000256" key="11">
    <source>
        <dbReference type="ARBA" id="ARBA00022853"/>
    </source>
</evidence>
<evidence type="ECO:0000256" key="6">
    <source>
        <dbReference type="ARBA" id="ARBA00022771"/>
    </source>
</evidence>
<feature type="compositionally biased region" description="Basic and acidic residues" evidence="15">
    <location>
        <begin position="141"/>
        <end position="167"/>
    </location>
</feature>
<feature type="region of interest" description="Disordered" evidence="15">
    <location>
        <begin position="122"/>
        <end position="167"/>
    </location>
</feature>
<dbReference type="EMBL" id="RXIC02000021">
    <property type="protein sequence ID" value="KAB1219145.1"/>
    <property type="molecule type" value="Genomic_DNA"/>
</dbReference>
<dbReference type="InterPro" id="IPR038718">
    <property type="entry name" value="SNF2-like_sf"/>
</dbReference>
<evidence type="ECO:0000259" key="18">
    <source>
        <dbReference type="PROSITE" id="PS51194"/>
    </source>
</evidence>
<keyword evidence="8" id="KW-0347">Helicase</keyword>
<dbReference type="InterPro" id="IPR050628">
    <property type="entry name" value="SNF2_RAD54_helicase_TF"/>
</dbReference>
<dbReference type="OrthoDB" id="448448at2759"/>
<evidence type="ECO:0000313" key="20">
    <source>
        <dbReference type="EMBL" id="KAB1219149.1"/>
    </source>
</evidence>
<dbReference type="PROSITE" id="PS00518">
    <property type="entry name" value="ZF_RING_1"/>
    <property type="match status" value="1"/>
</dbReference>
<dbReference type="InterPro" id="IPR049730">
    <property type="entry name" value="SNF2/RAD54-like_C"/>
</dbReference>
<comment type="caution">
    <text evidence="20">The sequence shown here is derived from an EMBL/GenBank/DDBJ whole genome shotgun (WGS) entry which is preliminary data.</text>
</comment>
<dbReference type="Pfam" id="PF13920">
    <property type="entry name" value="zf-C3HC4_3"/>
    <property type="match status" value="1"/>
</dbReference>
<evidence type="ECO:0000259" key="17">
    <source>
        <dbReference type="PROSITE" id="PS51192"/>
    </source>
</evidence>
<dbReference type="PROSITE" id="PS51194">
    <property type="entry name" value="HELICASE_CTER"/>
    <property type="match status" value="1"/>
</dbReference>
<evidence type="ECO:0000256" key="4">
    <source>
        <dbReference type="ARBA" id="ARBA00022741"/>
    </source>
</evidence>
<dbReference type="InterPro" id="IPR001650">
    <property type="entry name" value="Helicase_C-like"/>
</dbReference>
<dbReference type="PROSITE" id="PS51192">
    <property type="entry name" value="HELICASE_ATP_BIND_1"/>
    <property type="match status" value="1"/>
</dbReference>
<evidence type="ECO:0000256" key="5">
    <source>
        <dbReference type="ARBA" id="ARBA00022763"/>
    </source>
</evidence>
<keyword evidence="10" id="KW-0067">ATP-binding</keyword>
<dbReference type="InterPro" id="IPR014001">
    <property type="entry name" value="Helicase_ATP-bd"/>
</dbReference>
<keyword evidence="13" id="KW-0539">Nucleus</keyword>
<dbReference type="CDD" id="cd18008">
    <property type="entry name" value="DEXDc_SHPRH-like"/>
    <property type="match status" value="1"/>
</dbReference>
<keyword evidence="7" id="KW-0378">Hydrolase</keyword>
<dbReference type="CDD" id="cd18793">
    <property type="entry name" value="SF2_C_SNF"/>
    <property type="match status" value="1"/>
</dbReference>
<dbReference type="InterPro" id="IPR027417">
    <property type="entry name" value="P-loop_NTPase"/>
</dbReference>
<evidence type="ECO:0000256" key="15">
    <source>
        <dbReference type="SAM" id="MobiDB-lite"/>
    </source>
</evidence>
<evidence type="ECO:0000256" key="1">
    <source>
        <dbReference type="ARBA" id="ARBA00004123"/>
    </source>
</evidence>
<organism evidence="20 21">
    <name type="scientific">Morella rubra</name>
    <name type="common">Chinese bayberry</name>
    <dbReference type="NCBI Taxonomy" id="262757"/>
    <lineage>
        <taxon>Eukaryota</taxon>
        <taxon>Viridiplantae</taxon>
        <taxon>Streptophyta</taxon>
        <taxon>Embryophyta</taxon>
        <taxon>Tracheophyta</taxon>
        <taxon>Spermatophyta</taxon>
        <taxon>Magnoliopsida</taxon>
        <taxon>eudicotyledons</taxon>
        <taxon>Gunneridae</taxon>
        <taxon>Pentapetalae</taxon>
        <taxon>rosids</taxon>
        <taxon>fabids</taxon>
        <taxon>Fagales</taxon>
        <taxon>Myricaceae</taxon>
        <taxon>Morella</taxon>
    </lineage>
</organism>
<dbReference type="SUPFAM" id="SSF52540">
    <property type="entry name" value="P-loop containing nucleoside triphosphate hydrolases"/>
    <property type="match status" value="3"/>
</dbReference>
<dbReference type="SUPFAM" id="SSF57850">
    <property type="entry name" value="RING/U-box"/>
    <property type="match status" value="1"/>
</dbReference>
<dbReference type="Gene3D" id="3.30.40.10">
    <property type="entry name" value="Zinc/RING finger domain, C3HC4 (zinc finger)"/>
    <property type="match status" value="1"/>
</dbReference>
<keyword evidence="21" id="KW-1185">Reference proteome</keyword>
<evidence type="ECO:0000313" key="21">
    <source>
        <dbReference type="Proteomes" id="UP000516437"/>
    </source>
</evidence>
<comment type="subcellular location">
    <subcellularLocation>
        <location evidence="1">Nucleus</location>
    </subcellularLocation>
</comment>
<dbReference type="SMART" id="SM00910">
    <property type="entry name" value="HIRAN"/>
    <property type="match status" value="1"/>
</dbReference>
<evidence type="ECO:0000256" key="2">
    <source>
        <dbReference type="ARBA" id="ARBA00008438"/>
    </source>
</evidence>
<keyword evidence="5" id="KW-0227">DNA damage</keyword>
<keyword evidence="4" id="KW-0547">Nucleotide-binding</keyword>
<dbReference type="Gene3D" id="3.40.50.300">
    <property type="entry name" value="P-loop containing nucleotide triphosphate hydrolases"/>
    <property type="match status" value="2"/>
</dbReference>
<dbReference type="SMART" id="SM00184">
    <property type="entry name" value="RING"/>
    <property type="match status" value="1"/>
</dbReference>
<gene>
    <name evidence="20" type="ORF">CJ030_MR3G008384</name>
    <name evidence="19" type="ORF">CJ030_MR3G008388</name>
</gene>
<reference evidence="20" key="1">
    <citation type="submission" date="2018-07" db="EMBL/GenBank/DDBJ databases">
        <authorList>
            <person name="Gao Z.-S."/>
            <person name="Jia H.-M."/>
            <person name="Jia H.-J."/>
            <person name="Cai Q.-L."/>
            <person name="Wang Y."/>
            <person name="Zhao H.-B."/>
        </authorList>
    </citation>
    <scope>NUCLEOTIDE SEQUENCE</scope>
    <source>
        <tissue evidence="20">Leaves</tissue>
    </source>
</reference>
<evidence type="ECO:0000256" key="9">
    <source>
        <dbReference type="ARBA" id="ARBA00022833"/>
    </source>
</evidence>
<dbReference type="GO" id="GO:0005634">
    <property type="term" value="C:nucleus"/>
    <property type="evidence" value="ECO:0007669"/>
    <property type="project" value="UniProtKB-SubCell"/>
</dbReference>
<dbReference type="Gene3D" id="3.40.50.10810">
    <property type="entry name" value="Tandem AAA-ATPase domain"/>
    <property type="match status" value="1"/>
</dbReference>
<feature type="compositionally biased region" description="Basic and acidic residues" evidence="15">
    <location>
        <begin position="280"/>
        <end position="297"/>
    </location>
</feature>
<dbReference type="GO" id="GO:0006325">
    <property type="term" value="P:chromatin organization"/>
    <property type="evidence" value="ECO:0007669"/>
    <property type="project" value="UniProtKB-KW"/>
</dbReference>
<feature type="domain" description="Helicase ATP-binding" evidence="17">
    <location>
        <begin position="729"/>
        <end position="928"/>
    </location>
</feature>
<dbReference type="GO" id="GO:0004386">
    <property type="term" value="F:helicase activity"/>
    <property type="evidence" value="ECO:0007669"/>
    <property type="project" value="UniProtKB-KW"/>
</dbReference>
<reference evidence="20" key="3">
    <citation type="submission" date="2019-09" db="EMBL/GenBank/DDBJ databases">
        <authorList>
            <person name="Gao Z."/>
        </authorList>
    </citation>
    <scope>NUCLEOTIDE SEQUENCE</scope>
    <source>
        <tissue evidence="20">Leaves</tissue>
    </source>
</reference>
<evidence type="ECO:0000256" key="8">
    <source>
        <dbReference type="ARBA" id="ARBA00022806"/>
    </source>
</evidence>
<dbReference type="Proteomes" id="UP000516437">
    <property type="component" value="Chromosome 3"/>
</dbReference>
<keyword evidence="9" id="KW-0862">Zinc</keyword>
<sequence>MEAKCMDGIEGTLQNPSFLYQPVTVKRIVTSTGARISTQVKADDSEDSEEAKPLIGHELKSRLKEQPNDKALVSENESLCSLNVLVNEEVENSKGMSFDEFLKATSAEVTSAEKCTMTRIQEEQPKEPGVIRVKEEPDEGREDKPPVSENVRSDRHNGLVEEEATSKRKACDEFLKPTDKKVMTEECPRTHAKEDLTKEPGVFRVKEEPDEGAEDKALMSANMSSDSHNGLVDEEAGNSERMSFDQFLKETGTKVLSEECPSTHTKGEQPNEPEVIRVNQKLDVESEDKISEKKVEGSHINPPSEPEKRVNGTAFQDWLWLRFKGQVKSGGECPMPQEEKVETKQLEKSESRDRPTPTVAVKHEPYLGVETQEKKVEPKQLEKSESRDGPWPTVAVKQEPYLGAENKVHVQEKSLVSKFGSNPQKVEKKIVEERIIPGSVEDGDFPEEPDWLLVGRSMITAVSTSKGSKLVDNEIVHFAFPSTNFAFNASWIVRFSTKRFGEIGRLPMDWGKCLLQLVKSAKVKVLGRCVAAPPNLYIMQEILLYVSFYIHRSVFMEGDKSSWRLDSSCNIDSTVYPLLTLFTLLKIKPYQKAEFTPEELHSRKRVLNLDDDSEEAASEPIMKRRKGCQQYPEQNKDEQAISESSLNRLVGAVEVYDLEEVDPPKTLMCDLRPYQKQALYWMSELEKGIDVEKAARTLHPCWSEYRICDERASSIYVNIFSGEATTKFPTATQMARGGILADAMGLGKTVMTIALILSRPGRGCPANQRHDTKSADADEITKKIKKDCHTKPSSKANGSTLIVCPMALLGQWKDELETHSKPESISIFVHYGGGRATDPKVLAEHDVVLTTYGVLTAAYKNDMENSIFHSVSWFRVVLDEAHTIKSWKTQGAQAAFMLSSHCRWCLTGTPLQNNLEDLYSLLCFLHVEPWCNWAWWNKLIQKPYESGDPRGMRLIKAILRPLMLRRTKETKDKEGRPILVLPPTDIQTLECEQSEAEHDFYDALFKRSKVQFDQFVAQGKVLHNYANILELLLRLRQCCNHPFLVMSRADSQKYTDLNKLARRFLETNPDSATTKQTVPTHAYIEEVVEGIRRGENTECPICLEYADDPVLTPCAHRMCRECLLSSWRTPTTGLCPICRQLIKKTELIACPSDNKFWVDVEKDWKESSKVSKLLDCLEQIRRSGSGEKSIVFSQWTSFFDLLEIPLRRKGVGFLRFDGKLSQTQRERVLKEFSETKDKMVLLMSLKAGGVGLNLTAACNVFLMDPWWNPAVEEQAIMRIHRIGQKRTVRVRRFIVKDTVEERLQQVQARKQRMISGALTDEEDLARAPKWRRTECPIFQYRQDPWWNPAVEEQAIMRIHRIGQKRTVRVRRFIVKDTVEERLQQVQARKQRMISGALTDEEVRSARMEELKMLFR</sequence>
<feature type="compositionally biased region" description="Basic and acidic residues" evidence="15">
    <location>
        <begin position="337"/>
        <end position="388"/>
    </location>
</feature>
<dbReference type="PANTHER" id="PTHR45626:SF22">
    <property type="entry name" value="DNA REPAIR PROTEIN RAD5"/>
    <property type="match status" value="1"/>
</dbReference>
<keyword evidence="11" id="KW-0156">Chromatin regulator</keyword>
<feature type="region of interest" description="Disordered" evidence="15">
    <location>
        <begin position="185"/>
        <end position="213"/>
    </location>
</feature>
<name>A0A6A1W1N4_9ROSI</name>
<dbReference type="InterPro" id="IPR014905">
    <property type="entry name" value="HIRAN"/>
</dbReference>
<keyword evidence="6 14" id="KW-0863">Zinc-finger</keyword>
<evidence type="ECO:0000256" key="13">
    <source>
        <dbReference type="ARBA" id="ARBA00023242"/>
    </source>
</evidence>
<dbReference type="InterPro" id="IPR013083">
    <property type="entry name" value="Znf_RING/FYVE/PHD"/>
</dbReference>
<dbReference type="GO" id="GO:0003676">
    <property type="term" value="F:nucleic acid binding"/>
    <property type="evidence" value="ECO:0007669"/>
    <property type="project" value="InterPro"/>
</dbReference>
<comment type="similarity">
    <text evidence="2">Belongs to the SNF2/RAD54 helicase family. RAD16 subfamily.</text>
</comment>
<dbReference type="GO" id="GO:0005524">
    <property type="term" value="F:ATP binding"/>
    <property type="evidence" value="ECO:0007669"/>
    <property type="project" value="UniProtKB-KW"/>
</dbReference>
<evidence type="ECO:0000256" key="14">
    <source>
        <dbReference type="PROSITE-ProRule" id="PRU00175"/>
    </source>
</evidence>
<dbReference type="Pfam" id="PF00271">
    <property type="entry name" value="Helicase_C"/>
    <property type="match status" value="1"/>
</dbReference>
<dbReference type="GO" id="GO:0008270">
    <property type="term" value="F:zinc ion binding"/>
    <property type="evidence" value="ECO:0007669"/>
    <property type="project" value="UniProtKB-KW"/>
</dbReference>
<evidence type="ECO:0000259" key="16">
    <source>
        <dbReference type="PROSITE" id="PS50089"/>
    </source>
</evidence>
<dbReference type="GO" id="GO:0006281">
    <property type="term" value="P:DNA repair"/>
    <property type="evidence" value="ECO:0007669"/>
    <property type="project" value="UniProtKB-KW"/>
</dbReference>
<dbReference type="FunFam" id="3.40.50.10810:FF:000089">
    <property type="entry name" value="DNA repair protein RAD5B"/>
    <property type="match status" value="1"/>
</dbReference>